<dbReference type="EnsemblMetazoa" id="GPAI033050-RA">
    <property type="protein sequence ID" value="GPAI033050-PA"/>
    <property type="gene ID" value="GPAI033050"/>
</dbReference>
<keyword evidence="1" id="KW-1133">Transmembrane helix</keyword>
<keyword evidence="1" id="KW-0472">Membrane</keyword>
<feature type="transmembrane region" description="Helical" evidence="1">
    <location>
        <begin position="160"/>
        <end position="183"/>
    </location>
</feature>
<evidence type="ECO:0000313" key="3">
    <source>
        <dbReference type="Proteomes" id="UP000092445"/>
    </source>
</evidence>
<keyword evidence="1" id="KW-0812">Transmembrane</keyword>
<sequence length="270" mass="30020">MNHLPFGLCYNSPHYVGNEPDYIFSDNTSGGPDVYNSCCLLLDRHNPNKMGLFGNHNRVQSGLVGHNGDRHCCWYSSWPGHSFPVGKMALTFPSKLRKRTVERDYFSGIPLTSIYILIAINGQHKSLLVPYINDNVNQDGCGPDNLSKIDNDVPFPSFRLVILIFTYVICIQSLILVLSLIAVKPNTLLKKTVSYGQMDLDNVCESMSSPIDYMPITESILVALLVRNLLSEIQSDVLYVKLETELEDAITLKKSSAGSAMNVGIDTKID</sequence>
<feature type="transmembrane region" description="Helical" evidence="1">
    <location>
        <begin position="105"/>
        <end position="122"/>
    </location>
</feature>
<proteinExistence type="predicted"/>
<accession>A0A1B0A364</accession>
<name>A0A1B0A364_GLOPL</name>
<dbReference type="VEuPathDB" id="VectorBase:GPAI033050"/>
<organism evidence="2 3">
    <name type="scientific">Glossina pallidipes</name>
    <name type="common">Tsetse fly</name>
    <dbReference type="NCBI Taxonomy" id="7398"/>
    <lineage>
        <taxon>Eukaryota</taxon>
        <taxon>Metazoa</taxon>
        <taxon>Ecdysozoa</taxon>
        <taxon>Arthropoda</taxon>
        <taxon>Hexapoda</taxon>
        <taxon>Insecta</taxon>
        <taxon>Pterygota</taxon>
        <taxon>Neoptera</taxon>
        <taxon>Endopterygota</taxon>
        <taxon>Diptera</taxon>
        <taxon>Brachycera</taxon>
        <taxon>Muscomorpha</taxon>
        <taxon>Hippoboscoidea</taxon>
        <taxon>Glossinidae</taxon>
        <taxon>Glossina</taxon>
    </lineage>
</organism>
<dbReference type="Proteomes" id="UP000092445">
    <property type="component" value="Unassembled WGS sequence"/>
</dbReference>
<protein>
    <submittedName>
        <fullName evidence="2">Uncharacterized protein</fullName>
    </submittedName>
</protein>
<evidence type="ECO:0000256" key="1">
    <source>
        <dbReference type="SAM" id="Phobius"/>
    </source>
</evidence>
<keyword evidence="3" id="KW-1185">Reference proteome</keyword>
<dbReference type="AlphaFoldDB" id="A0A1B0A364"/>
<reference evidence="3" key="1">
    <citation type="submission" date="2014-03" db="EMBL/GenBank/DDBJ databases">
        <authorList>
            <person name="Aksoy S."/>
            <person name="Warren W."/>
            <person name="Wilson R.K."/>
        </authorList>
    </citation>
    <scope>NUCLEOTIDE SEQUENCE [LARGE SCALE GENOMIC DNA]</scope>
    <source>
        <strain evidence="3">IAEA</strain>
    </source>
</reference>
<reference evidence="2" key="2">
    <citation type="submission" date="2020-05" db="UniProtKB">
        <authorList>
            <consortium name="EnsemblMetazoa"/>
        </authorList>
    </citation>
    <scope>IDENTIFICATION</scope>
    <source>
        <strain evidence="2">IAEA</strain>
    </source>
</reference>
<evidence type="ECO:0000313" key="2">
    <source>
        <dbReference type="EnsemblMetazoa" id="GPAI033050-PA"/>
    </source>
</evidence>